<dbReference type="CTD" id="317833"/>
<dbReference type="KEGG" id="tpal:117642693"/>
<keyword evidence="2 7" id="KW-0812">Transmembrane</keyword>
<dbReference type="Pfam" id="PF11779">
    <property type="entry name" value="SPT_ssu-like"/>
    <property type="match status" value="1"/>
</dbReference>
<dbReference type="GeneID" id="117642693"/>
<dbReference type="OrthoDB" id="202672at2759"/>
<evidence type="ECO:0000256" key="6">
    <source>
        <dbReference type="ARBA" id="ARBA00023136"/>
    </source>
</evidence>
<protein>
    <submittedName>
        <fullName evidence="9">Serine palmitoyltransferase small subunit A</fullName>
    </submittedName>
</protein>
<evidence type="ECO:0000313" key="8">
    <source>
        <dbReference type="Proteomes" id="UP000515158"/>
    </source>
</evidence>
<dbReference type="RefSeq" id="XP_034237022.1">
    <property type="nucleotide sequence ID" value="XM_034381131.1"/>
</dbReference>
<evidence type="ECO:0000256" key="1">
    <source>
        <dbReference type="ARBA" id="ARBA00004477"/>
    </source>
</evidence>
<reference evidence="9" key="1">
    <citation type="submission" date="2025-08" db="UniProtKB">
        <authorList>
            <consortium name="RefSeq"/>
        </authorList>
    </citation>
    <scope>IDENTIFICATION</scope>
    <source>
        <tissue evidence="9">Total insect</tissue>
    </source>
</reference>
<gene>
    <name evidence="9" type="primary">LOC117642693</name>
</gene>
<evidence type="ECO:0000256" key="5">
    <source>
        <dbReference type="ARBA" id="ARBA00022989"/>
    </source>
</evidence>
<name>A0A6P8YSG6_THRPL</name>
<evidence type="ECO:0000256" key="3">
    <source>
        <dbReference type="ARBA" id="ARBA00022824"/>
    </source>
</evidence>
<evidence type="ECO:0000256" key="4">
    <source>
        <dbReference type="ARBA" id="ARBA00022919"/>
    </source>
</evidence>
<comment type="subcellular location">
    <subcellularLocation>
        <location evidence="1">Endoplasmic reticulum membrane</location>
        <topology evidence="1">Multi-pass membrane protein</topology>
    </subcellularLocation>
</comment>
<keyword evidence="4" id="KW-0746">Sphingolipid metabolism</keyword>
<dbReference type="FunCoup" id="A0A6P8YSG6">
    <property type="interactions" value="11"/>
</dbReference>
<evidence type="ECO:0000256" key="7">
    <source>
        <dbReference type="SAM" id="Phobius"/>
    </source>
</evidence>
<keyword evidence="6 7" id="KW-0472">Membrane</keyword>
<keyword evidence="3" id="KW-0256">Endoplasmic reticulum</keyword>
<dbReference type="InterPro" id="IPR024512">
    <property type="entry name" value="Ser_palmitoyltrfase_ssu-like"/>
</dbReference>
<evidence type="ECO:0000313" key="9">
    <source>
        <dbReference type="RefSeq" id="XP_034237022.1"/>
    </source>
</evidence>
<organism evidence="9">
    <name type="scientific">Thrips palmi</name>
    <name type="common">Melon thrips</name>
    <dbReference type="NCBI Taxonomy" id="161013"/>
    <lineage>
        <taxon>Eukaryota</taxon>
        <taxon>Metazoa</taxon>
        <taxon>Ecdysozoa</taxon>
        <taxon>Arthropoda</taxon>
        <taxon>Hexapoda</taxon>
        <taxon>Insecta</taxon>
        <taxon>Pterygota</taxon>
        <taxon>Neoptera</taxon>
        <taxon>Paraneoptera</taxon>
        <taxon>Thysanoptera</taxon>
        <taxon>Terebrantia</taxon>
        <taxon>Thripoidea</taxon>
        <taxon>Thripidae</taxon>
        <taxon>Thrips</taxon>
    </lineage>
</organism>
<dbReference type="AlphaFoldDB" id="A0A6P8YSG6"/>
<feature type="transmembrane region" description="Helical" evidence="7">
    <location>
        <begin position="40"/>
        <end position="60"/>
    </location>
</feature>
<sequence length="76" mass="9261">MLKFFERLSNFLSYWYFRYLMVTELYMVETWEQRVTNTAFMLLFVVLSYFNCVYLLNYTASIAKYLVDEVPFSSVT</sequence>
<keyword evidence="8" id="KW-1185">Reference proteome</keyword>
<dbReference type="InParanoid" id="A0A6P8YSG6"/>
<accession>A0A6P8YSG6</accession>
<keyword evidence="5 7" id="KW-1133">Transmembrane helix</keyword>
<keyword evidence="4" id="KW-0443">Lipid metabolism</keyword>
<evidence type="ECO:0000256" key="2">
    <source>
        <dbReference type="ARBA" id="ARBA00022692"/>
    </source>
</evidence>
<proteinExistence type="predicted"/>
<dbReference type="Proteomes" id="UP000515158">
    <property type="component" value="Unplaced"/>
</dbReference>